<keyword evidence="2" id="KW-1185">Reference proteome</keyword>
<evidence type="ECO:0000313" key="1">
    <source>
        <dbReference type="EMBL" id="KAA9339683.1"/>
    </source>
</evidence>
<organism evidence="1 2">
    <name type="scientific">Hymenobacter busanensis</name>
    <dbReference type="NCBI Taxonomy" id="2607656"/>
    <lineage>
        <taxon>Bacteria</taxon>
        <taxon>Pseudomonadati</taxon>
        <taxon>Bacteroidota</taxon>
        <taxon>Cytophagia</taxon>
        <taxon>Cytophagales</taxon>
        <taxon>Hymenobacteraceae</taxon>
        <taxon>Hymenobacter</taxon>
    </lineage>
</organism>
<reference evidence="1 2" key="1">
    <citation type="submission" date="2019-09" db="EMBL/GenBank/DDBJ databases">
        <title>Genome sequence of Hymenobacter sp. M3.</title>
        <authorList>
            <person name="Srinivasan S."/>
        </authorList>
    </citation>
    <scope>NUCLEOTIDE SEQUENCE [LARGE SCALE GENOMIC DNA]</scope>
    <source>
        <strain evidence="1 2">M3</strain>
    </source>
</reference>
<proteinExistence type="predicted"/>
<accession>A0A7L4ZWI3</accession>
<comment type="caution">
    <text evidence="1">The sequence shown here is derived from an EMBL/GenBank/DDBJ whole genome shotgun (WGS) entry which is preliminary data.</text>
</comment>
<protein>
    <submittedName>
        <fullName evidence="1">Uncharacterized protein</fullName>
    </submittedName>
</protein>
<dbReference type="RefSeq" id="WP_151077331.1">
    <property type="nucleotide sequence ID" value="NZ_CP047647.1"/>
</dbReference>
<sequence length="178" mass="20335">MKRCFFATLLLMWSCQQAEPSKEVLPEKPKKLQKVAVEMPDTTRFAIMPPQAASAHRLPQSFKPAMLSAVELAAIDHMLQACVADFNTMQRQELSKRELAPYIDKKQFFIDLPRYKRQYVAVLNSRGEKEVWVNCFCSDETNWRTQIVDVDDGGNCFFNVTINLSKGIWHDMAANGTA</sequence>
<name>A0A7L4ZWI3_9BACT</name>
<dbReference type="EMBL" id="VTWU01000001">
    <property type="protein sequence ID" value="KAA9339683.1"/>
    <property type="molecule type" value="Genomic_DNA"/>
</dbReference>
<dbReference type="AlphaFoldDB" id="A0A7L4ZWI3"/>
<evidence type="ECO:0000313" key="2">
    <source>
        <dbReference type="Proteomes" id="UP000326380"/>
    </source>
</evidence>
<gene>
    <name evidence="1" type="ORF">F0P96_03450</name>
</gene>
<dbReference type="Proteomes" id="UP000326380">
    <property type="component" value="Unassembled WGS sequence"/>
</dbReference>